<keyword evidence="3" id="KW-1185">Reference proteome</keyword>
<sequence>MVSTLQPAEPPAGSAWVGSNTFRPVQRLAGQMSSVNSTIFANNLIKEVAAAQQQGDSWPPGVSANAGATSLTSQGSNHTLPQPCSTTASADVLNVLPQQLQLQPFQQPNDGGGVDAVVLVVADWAAFQ</sequence>
<accession>A0A699Y5Z7</accession>
<evidence type="ECO:0000313" key="3">
    <source>
        <dbReference type="Proteomes" id="UP000485058"/>
    </source>
</evidence>
<evidence type="ECO:0000256" key="1">
    <source>
        <dbReference type="SAM" id="MobiDB-lite"/>
    </source>
</evidence>
<feature type="compositionally biased region" description="Polar residues" evidence="1">
    <location>
        <begin position="66"/>
        <end position="81"/>
    </location>
</feature>
<gene>
    <name evidence="2" type="ORF">HaLaN_00149</name>
</gene>
<feature type="region of interest" description="Disordered" evidence="1">
    <location>
        <begin position="52"/>
        <end position="81"/>
    </location>
</feature>
<dbReference type="AlphaFoldDB" id="A0A699Y5Z7"/>
<reference evidence="2 3" key="1">
    <citation type="submission" date="2020-02" db="EMBL/GenBank/DDBJ databases">
        <title>Draft genome sequence of Haematococcus lacustris strain NIES-144.</title>
        <authorList>
            <person name="Morimoto D."/>
            <person name="Nakagawa S."/>
            <person name="Yoshida T."/>
            <person name="Sawayama S."/>
        </authorList>
    </citation>
    <scope>NUCLEOTIDE SEQUENCE [LARGE SCALE GENOMIC DNA]</scope>
    <source>
        <strain evidence="2 3">NIES-144</strain>
    </source>
</reference>
<dbReference type="Proteomes" id="UP000485058">
    <property type="component" value="Unassembled WGS sequence"/>
</dbReference>
<proteinExistence type="predicted"/>
<protein>
    <submittedName>
        <fullName evidence="2">Uncharacterized protein</fullName>
    </submittedName>
</protein>
<evidence type="ECO:0000313" key="2">
    <source>
        <dbReference type="EMBL" id="GFH05650.1"/>
    </source>
</evidence>
<name>A0A699Y5Z7_HAELA</name>
<dbReference type="EMBL" id="BLLF01000004">
    <property type="protein sequence ID" value="GFH05650.1"/>
    <property type="molecule type" value="Genomic_DNA"/>
</dbReference>
<organism evidence="2 3">
    <name type="scientific">Haematococcus lacustris</name>
    <name type="common">Green alga</name>
    <name type="synonym">Haematococcus pluvialis</name>
    <dbReference type="NCBI Taxonomy" id="44745"/>
    <lineage>
        <taxon>Eukaryota</taxon>
        <taxon>Viridiplantae</taxon>
        <taxon>Chlorophyta</taxon>
        <taxon>core chlorophytes</taxon>
        <taxon>Chlorophyceae</taxon>
        <taxon>CS clade</taxon>
        <taxon>Chlamydomonadales</taxon>
        <taxon>Haematococcaceae</taxon>
        <taxon>Haematococcus</taxon>
    </lineage>
</organism>
<comment type="caution">
    <text evidence="2">The sequence shown here is derived from an EMBL/GenBank/DDBJ whole genome shotgun (WGS) entry which is preliminary data.</text>
</comment>